<keyword evidence="5" id="KW-1185">Reference proteome</keyword>
<dbReference type="PANTHER" id="PTHR10572:SF24">
    <property type="entry name" value="3-HYDROXY-3-METHYLGLUTARYL-COENZYME A REDUCTASE"/>
    <property type="match status" value="1"/>
</dbReference>
<comment type="pathway">
    <text evidence="3">Metabolic intermediate metabolism; (R)-mevalonate degradation; (S)-3-hydroxy-3-methylglutaryl-CoA from (R)-mevalonate: step 1/1.</text>
</comment>
<organism evidence="4 5">
    <name type="scientific">Fructilactobacillus florum 8D</name>
    <dbReference type="NCBI Taxonomy" id="1221538"/>
    <lineage>
        <taxon>Bacteria</taxon>
        <taxon>Bacillati</taxon>
        <taxon>Bacillota</taxon>
        <taxon>Bacilli</taxon>
        <taxon>Lactobacillales</taxon>
        <taxon>Lactobacillaceae</taxon>
        <taxon>Fructilactobacillus</taxon>
    </lineage>
</organism>
<dbReference type="EC" id="1.1.1.88" evidence="3"/>
<gene>
    <name evidence="4" type="ORF">B808_697</name>
</gene>
<protein>
    <recommendedName>
        <fullName evidence="3">3-hydroxy-3-methylglutaryl coenzyme A reductase</fullName>
        <shortName evidence="3">HMG-CoA reductase</shortName>
        <ecNumber evidence="3">1.1.1.88</ecNumber>
    </recommendedName>
</protein>
<dbReference type="PROSITE" id="PS50065">
    <property type="entry name" value="HMG_COA_REDUCTASE_4"/>
    <property type="match status" value="1"/>
</dbReference>
<dbReference type="Gene3D" id="3.90.770.10">
    <property type="entry name" value="3-hydroxy-3-methylglutaryl-coenzyme A Reductase, Chain A, domain 2"/>
    <property type="match status" value="2"/>
</dbReference>
<comment type="catalytic activity">
    <reaction evidence="3">
        <text>(R)-mevalonate + 2 NAD(+) + CoA = (3S)-3-hydroxy-3-methylglutaryl-CoA + 2 NADH + 2 H(+)</text>
        <dbReference type="Rhea" id="RHEA:14833"/>
        <dbReference type="ChEBI" id="CHEBI:15378"/>
        <dbReference type="ChEBI" id="CHEBI:36464"/>
        <dbReference type="ChEBI" id="CHEBI:43074"/>
        <dbReference type="ChEBI" id="CHEBI:57287"/>
        <dbReference type="ChEBI" id="CHEBI:57540"/>
        <dbReference type="ChEBI" id="CHEBI:57945"/>
        <dbReference type="EC" id="1.1.1.88"/>
    </reaction>
</comment>
<dbReference type="Gene3D" id="1.10.8.660">
    <property type="match status" value="1"/>
</dbReference>
<keyword evidence="3" id="KW-0520">NAD</keyword>
<dbReference type="OrthoDB" id="9764892at2"/>
<dbReference type="InterPro" id="IPR002202">
    <property type="entry name" value="HMG_CoA_Rdtase"/>
</dbReference>
<dbReference type="InterPro" id="IPR023074">
    <property type="entry name" value="HMG_CoA_Rdtase_cat_sf"/>
</dbReference>
<dbReference type="GO" id="GO:0015936">
    <property type="term" value="P:coenzyme A metabolic process"/>
    <property type="evidence" value="ECO:0007669"/>
    <property type="project" value="InterPro"/>
</dbReference>
<dbReference type="PROSITE" id="PS01192">
    <property type="entry name" value="HMG_COA_REDUCTASE_3"/>
    <property type="match status" value="1"/>
</dbReference>
<name>W9EHH2_9LACO</name>
<dbReference type="Proteomes" id="UP000019474">
    <property type="component" value="Unassembled WGS sequence"/>
</dbReference>
<dbReference type="InterPro" id="IPR009023">
    <property type="entry name" value="HMG_CoA_Rdtase_NAD(P)-bd_sf"/>
</dbReference>
<dbReference type="GO" id="GO:0140643">
    <property type="term" value="F:hydroxymethylglutaryl-CoA reductase (NADH) activity"/>
    <property type="evidence" value="ECO:0007669"/>
    <property type="project" value="UniProtKB-EC"/>
</dbReference>
<evidence type="ECO:0000256" key="3">
    <source>
        <dbReference type="RuleBase" id="RU361219"/>
    </source>
</evidence>
<dbReference type="SUPFAM" id="SSF55035">
    <property type="entry name" value="NAD-binding domain of HMG-CoA reductase"/>
    <property type="match status" value="1"/>
</dbReference>
<dbReference type="InterPro" id="IPR009029">
    <property type="entry name" value="HMG_CoA_Rdtase_sub-bd_dom_sf"/>
</dbReference>
<dbReference type="RefSeq" id="WP_035421939.1">
    <property type="nucleotide sequence ID" value="NZ_ALXG01000029.1"/>
</dbReference>
<dbReference type="InterPro" id="IPR004553">
    <property type="entry name" value="HMG_CoA_Rdtase_bac-typ"/>
</dbReference>
<proteinExistence type="inferred from homology"/>
<dbReference type="InterPro" id="IPR023076">
    <property type="entry name" value="HMG_CoA_Rdtase_CS"/>
</dbReference>
<dbReference type="CDD" id="cd00644">
    <property type="entry name" value="HMG-CoA_reductase_classII"/>
    <property type="match status" value="1"/>
</dbReference>
<evidence type="ECO:0000256" key="1">
    <source>
        <dbReference type="ARBA" id="ARBA00007661"/>
    </source>
</evidence>
<accession>W9EHH2</accession>
<dbReference type="PATRIC" id="fig|1221538.3.peg.703"/>
<dbReference type="AlphaFoldDB" id="W9EHH2"/>
<dbReference type="UniPathway" id="UPA00257">
    <property type="reaction ID" value="UER00367"/>
</dbReference>
<dbReference type="EMBL" id="ALXG01000029">
    <property type="protein sequence ID" value="ETO40425.1"/>
    <property type="molecule type" value="Genomic_DNA"/>
</dbReference>
<comment type="caution">
    <text evidence="4">The sequence shown here is derived from an EMBL/GenBank/DDBJ whole genome shotgun (WGS) entry which is preliminary data.</text>
</comment>
<dbReference type="SUPFAM" id="SSF56542">
    <property type="entry name" value="Substrate-binding domain of HMG-CoA reductase"/>
    <property type="match status" value="1"/>
</dbReference>
<dbReference type="GO" id="GO:0004420">
    <property type="term" value="F:hydroxymethylglutaryl-CoA reductase (NADPH) activity"/>
    <property type="evidence" value="ECO:0007669"/>
    <property type="project" value="InterPro"/>
</dbReference>
<comment type="similarity">
    <text evidence="1 3">Belongs to the HMG-CoA reductase family.</text>
</comment>
<dbReference type="Pfam" id="PF00368">
    <property type="entry name" value="HMG-CoA_red"/>
    <property type="match status" value="1"/>
</dbReference>
<reference evidence="4 5" key="1">
    <citation type="submission" date="2012-08" db="EMBL/GenBank/DDBJ databases">
        <title>Genome sequencing of Lactobacillus florum 8D.</title>
        <authorList>
            <person name="Kim E.B."/>
            <person name="Marco M.L."/>
        </authorList>
    </citation>
    <scope>NUCLEOTIDE SEQUENCE [LARGE SCALE GENOMIC DNA]</scope>
    <source>
        <strain evidence="4 5">8D</strain>
    </source>
</reference>
<keyword evidence="2 3" id="KW-0560">Oxidoreductase</keyword>
<dbReference type="NCBIfam" id="TIGR00532">
    <property type="entry name" value="HMG_CoA_R_NAD"/>
    <property type="match status" value="1"/>
</dbReference>
<sequence>MTELHGFHRKSYEERFRMLVAATDLSANEQQVLQANYQPTEAHLIENYLTSYGLPEGIVPNVVVNQKHYLVPMVTEEPSVIAAASNGAGMLRRGGGITATAESHVLTGEVLIKADNLLVLQNWFDEHRQLLLQTAVDAHPSIKKYGGVRDLKFNPIDETHASFELFVDVGNAMGANLVNSMLEAIATLVETELDHRVIMSILSNFGDHNIVMATGMVPFSALQRGALSGEEVAARIEEAAHIAKIYPKRAATHNKGIMNGIDAVVVATGNDWRAVESSAHSYAARKGSYQGLSKWEVTPTGLSGMIKLPIPTGIVGGATHVLPISKVNYHILQLDSALEMMNLLAGIGLAQNLAALKALVTDGIQKGHMQLQLKSLVLTAGATPEEIQPVLQQLQRYPAAEQNLATAQALLNQVRQKGAQ</sequence>
<evidence type="ECO:0000313" key="4">
    <source>
        <dbReference type="EMBL" id="ETO40425.1"/>
    </source>
</evidence>
<evidence type="ECO:0000313" key="5">
    <source>
        <dbReference type="Proteomes" id="UP000019474"/>
    </source>
</evidence>
<dbReference type="PANTHER" id="PTHR10572">
    <property type="entry name" value="3-HYDROXY-3-METHYLGLUTARYL-COENZYME A REDUCTASE"/>
    <property type="match status" value="1"/>
</dbReference>
<evidence type="ECO:0000256" key="2">
    <source>
        <dbReference type="ARBA" id="ARBA00023002"/>
    </source>
</evidence>